<keyword evidence="4" id="KW-0812">Transmembrane</keyword>
<evidence type="ECO:0000256" key="4">
    <source>
        <dbReference type="ARBA" id="ARBA00022692"/>
    </source>
</evidence>
<comment type="subcellular location">
    <subcellularLocation>
        <location evidence="1">Membrane</location>
        <topology evidence="1">Multi-pass membrane protein</topology>
    </subcellularLocation>
</comment>
<dbReference type="Pfam" id="PF00005">
    <property type="entry name" value="ABC_tran"/>
    <property type="match status" value="1"/>
</dbReference>
<proteinExistence type="inferred from homology"/>
<keyword evidence="5" id="KW-1133">Transmembrane helix</keyword>
<evidence type="ECO:0000256" key="3">
    <source>
        <dbReference type="ARBA" id="ARBA00022448"/>
    </source>
</evidence>
<dbReference type="InterPro" id="IPR027417">
    <property type="entry name" value="P-loop_NTPase"/>
</dbReference>
<dbReference type="PANTHER" id="PTHR48041:SF78">
    <property type="entry name" value="ABC TRANSPORTER EXPRESSED IN TRACHEA, ISOFORM A"/>
    <property type="match status" value="1"/>
</dbReference>
<dbReference type="Gene3D" id="3.40.50.300">
    <property type="entry name" value="P-loop containing nucleotide triphosphate hydrolases"/>
    <property type="match status" value="1"/>
</dbReference>
<evidence type="ECO:0000256" key="5">
    <source>
        <dbReference type="ARBA" id="ARBA00022989"/>
    </source>
</evidence>
<accession>A0A922HW52</accession>
<reference evidence="8" key="1">
    <citation type="submission" date="2013-05" db="EMBL/GenBank/DDBJ databases">
        <authorList>
            <person name="Yim A.K.Y."/>
            <person name="Chan T.F."/>
            <person name="Ji K.M."/>
            <person name="Liu X.Y."/>
            <person name="Zhou J.W."/>
            <person name="Li R.Q."/>
            <person name="Yang K.Y."/>
            <person name="Li J."/>
            <person name="Li M."/>
            <person name="Law P.T.W."/>
            <person name="Wu Y.L."/>
            <person name="Cai Z.L."/>
            <person name="Qin H."/>
            <person name="Bao Y."/>
            <person name="Leung R.K.K."/>
            <person name="Ng P.K.S."/>
            <person name="Zou J."/>
            <person name="Zhong X.J."/>
            <person name="Ran P.X."/>
            <person name="Zhong N.S."/>
            <person name="Liu Z.G."/>
            <person name="Tsui S.K.W."/>
        </authorList>
    </citation>
    <scope>NUCLEOTIDE SEQUENCE</scope>
    <source>
        <strain evidence="8">Derf</strain>
        <tissue evidence="8">Whole organism</tissue>
    </source>
</reference>
<feature type="domain" description="ABC transporter" evidence="7">
    <location>
        <begin position="23"/>
        <end position="85"/>
    </location>
</feature>
<organism evidence="8 9">
    <name type="scientific">Dermatophagoides farinae</name>
    <name type="common">American house dust mite</name>
    <dbReference type="NCBI Taxonomy" id="6954"/>
    <lineage>
        <taxon>Eukaryota</taxon>
        <taxon>Metazoa</taxon>
        <taxon>Ecdysozoa</taxon>
        <taxon>Arthropoda</taxon>
        <taxon>Chelicerata</taxon>
        <taxon>Arachnida</taxon>
        <taxon>Acari</taxon>
        <taxon>Acariformes</taxon>
        <taxon>Sarcoptiformes</taxon>
        <taxon>Astigmata</taxon>
        <taxon>Psoroptidia</taxon>
        <taxon>Analgoidea</taxon>
        <taxon>Pyroglyphidae</taxon>
        <taxon>Dermatophagoidinae</taxon>
        <taxon>Dermatophagoides</taxon>
    </lineage>
</organism>
<sequence length="200" mass="22726">MFHNTRCIWTSIAWIDGQTNDEEREGQIVEHEKIAKTLLDELDISDTEDTLVQDCSGGERKRLALALELTALRMPNLICIDEPTSGLDSNSAYIVVACLRRQIHRHNLTIVASIHQPNTEVLMMFDQCYVLARGGVFIYSGPPDQIIKLNEQQMISSIDNCDLAEQTQLVIDGVQLNRPQFSLRLVSILCQRYMDIYGCR</sequence>
<evidence type="ECO:0000313" key="8">
    <source>
        <dbReference type="EMBL" id="KAH9510553.1"/>
    </source>
</evidence>
<keyword evidence="9" id="KW-1185">Reference proteome</keyword>
<dbReference type="GO" id="GO:0016887">
    <property type="term" value="F:ATP hydrolysis activity"/>
    <property type="evidence" value="ECO:0007669"/>
    <property type="project" value="InterPro"/>
</dbReference>
<evidence type="ECO:0000256" key="1">
    <source>
        <dbReference type="ARBA" id="ARBA00004141"/>
    </source>
</evidence>
<evidence type="ECO:0000256" key="2">
    <source>
        <dbReference type="ARBA" id="ARBA00005814"/>
    </source>
</evidence>
<keyword evidence="6" id="KW-0472">Membrane</keyword>
<protein>
    <submittedName>
        <fullName evidence="8">ABC protein, sub ABCG</fullName>
    </submittedName>
</protein>
<reference evidence="8" key="2">
    <citation type="journal article" date="2022" name="Res Sq">
        <title>Comparative Genomics Reveals Insights into the Divergent Evolution of Astigmatic Mites and Household Pest Adaptations.</title>
        <authorList>
            <person name="Xiong Q."/>
            <person name="Wan A.T.-Y."/>
            <person name="Liu X.-Y."/>
            <person name="Fung C.S.-H."/>
            <person name="Xiao X."/>
            <person name="Malainual N."/>
            <person name="Hou J."/>
            <person name="Wang L."/>
            <person name="Wang M."/>
            <person name="Yang K."/>
            <person name="Cui Y."/>
            <person name="Leung E."/>
            <person name="Nong W."/>
            <person name="Shin S.-K."/>
            <person name="Au S."/>
            <person name="Jeong K.Y."/>
            <person name="Chew F.T."/>
            <person name="Hui J."/>
            <person name="Leung T.F."/>
            <person name="Tungtrongchitr A."/>
            <person name="Zhong N."/>
            <person name="Liu Z."/>
            <person name="Tsui S."/>
        </authorList>
    </citation>
    <scope>NUCLEOTIDE SEQUENCE</scope>
    <source>
        <strain evidence="8">Derf</strain>
        <tissue evidence="8">Whole organism</tissue>
    </source>
</reference>
<keyword evidence="3" id="KW-0813">Transport</keyword>
<comment type="similarity">
    <text evidence="2">Belongs to the ABC transporter superfamily. ABCG family. Eye pigment precursor importer (TC 3.A.1.204) subfamily.</text>
</comment>
<evidence type="ECO:0000256" key="6">
    <source>
        <dbReference type="ARBA" id="ARBA00023136"/>
    </source>
</evidence>
<gene>
    <name evidence="8" type="primary">wht-4_8</name>
    <name evidence="8" type="ORF">DERF_009077</name>
</gene>
<dbReference type="GO" id="GO:0005886">
    <property type="term" value="C:plasma membrane"/>
    <property type="evidence" value="ECO:0007669"/>
    <property type="project" value="TreeGrafter"/>
</dbReference>
<evidence type="ECO:0000313" key="9">
    <source>
        <dbReference type="Proteomes" id="UP000790347"/>
    </source>
</evidence>
<dbReference type="GO" id="GO:0005524">
    <property type="term" value="F:ATP binding"/>
    <property type="evidence" value="ECO:0007669"/>
    <property type="project" value="InterPro"/>
</dbReference>
<dbReference type="InterPro" id="IPR003439">
    <property type="entry name" value="ABC_transporter-like_ATP-bd"/>
</dbReference>
<dbReference type="EMBL" id="ASGP02000004">
    <property type="protein sequence ID" value="KAH9510553.1"/>
    <property type="molecule type" value="Genomic_DNA"/>
</dbReference>
<dbReference type="InterPro" id="IPR050352">
    <property type="entry name" value="ABCG_transporters"/>
</dbReference>
<evidence type="ECO:0000259" key="7">
    <source>
        <dbReference type="Pfam" id="PF00005"/>
    </source>
</evidence>
<dbReference type="PANTHER" id="PTHR48041">
    <property type="entry name" value="ABC TRANSPORTER G FAMILY MEMBER 28"/>
    <property type="match status" value="1"/>
</dbReference>
<dbReference type="Proteomes" id="UP000790347">
    <property type="component" value="Unassembled WGS sequence"/>
</dbReference>
<dbReference type="AlphaFoldDB" id="A0A922HW52"/>
<comment type="caution">
    <text evidence="8">The sequence shown here is derived from an EMBL/GenBank/DDBJ whole genome shotgun (WGS) entry which is preliminary data.</text>
</comment>
<dbReference type="SUPFAM" id="SSF52540">
    <property type="entry name" value="P-loop containing nucleoside triphosphate hydrolases"/>
    <property type="match status" value="1"/>
</dbReference>
<name>A0A922HW52_DERFA</name>
<dbReference type="GO" id="GO:0042626">
    <property type="term" value="F:ATPase-coupled transmembrane transporter activity"/>
    <property type="evidence" value="ECO:0007669"/>
    <property type="project" value="TreeGrafter"/>
</dbReference>